<evidence type="ECO:0000313" key="4">
    <source>
        <dbReference type="Proteomes" id="UP001500842"/>
    </source>
</evidence>
<dbReference type="Proteomes" id="UP001500842">
    <property type="component" value="Unassembled WGS sequence"/>
</dbReference>
<proteinExistence type="predicted"/>
<feature type="signal peptide" evidence="2">
    <location>
        <begin position="1"/>
        <end position="19"/>
    </location>
</feature>
<dbReference type="EMBL" id="BAAAOR010000037">
    <property type="protein sequence ID" value="GAA1539817.1"/>
    <property type="molecule type" value="Genomic_DNA"/>
</dbReference>
<feature type="chain" id="PRO_5046962629" description="Lipoprotein" evidence="2">
    <location>
        <begin position="20"/>
        <end position="162"/>
    </location>
</feature>
<dbReference type="PROSITE" id="PS51257">
    <property type="entry name" value="PROKAR_LIPOPROTEIN"/>
    <property type="match status" value="1"/>
</dbReference>
<name>A0ABN2BG14_9ACTN</name>
<comment type="caution">
    <text evidence="3">The sequence shown here is derived from an EMBL/GenBank/DDBJ whole genome shotgun (WGS) entry which is preliminary data.</text>
</comment>
<evidence type="ECO:0000256" key="1">
    <source>
        <dbReference type="SAM" id="MobiDB-lite"/>
    </source>
</evidence>
<reference evidence="3 4" key="1">
    <citation type="journal article" date="2019" name="Int. J. Syst. Evol. Microbiol.">
        <title>The Global Catalogue of Microorganisms (GCM) 10K type strain sequencing project: providing services to taxonomists for standard genome sequencing and annotation.</title>
        <authorList>
            <consortium name="The Broad Institute Genomics Platform"/>
            <consortium name="The Broad Institute Genome Sequencing Center for Infectious Disease"/>
            <person name="Wu L."/>
            <person name="Ma J."/>
        </authorList>
    </citation>
    <scope>NUCLEOTIDE SEQUENCE [LARGE SCALE GENOMIC DNA]</scope>
    <source>
        <strain evidence="3 4">JCM 14942</strain>
    </source>
</reference>
<dbReference type="RefSeq" id="WP_141004405.1">
    <property type="nucleotide sequence ID" value="NZ_BAAAOR010000037.1"/>
</dbReference>
<protein>
    <recommendedName>
        <fullName evidence="5">Lipoprotein</fullName>
    </recommendedName>
</protein>
<evidence type="ECO:0008006" key="5">
    <source>
        <dbReference type="Google" id="ProtNLM"/>
    </source>
</evidence>
<keyword evidence="4" id="KW-1185">Reference proteome</keyword>
<sequence length="162" mass="15991">MRRTLAVWALLVLAAPVVAGCDDGDDPAPAGGPAATSGTDGADTGDGAAADVPEECREAFPQAFTAADLGELALLPDGFPDPPVEATLCLTAETVGGANETASYATTATAEEVLAGYEAALASYGATRDQDGLGRPIVTATAGDVVIQVTPQDGGFVLVLAG</sequence>
<keyword evidence="2" id="KW-0732">Signal</keyword>
<evidence type="ECO:0000313" key="3">
    <source>
        <dbReference type="EMBL" id="GAA1539817.1"/>
    </source>
</evidence>
<organism evidence="3 4">
    <name type="scientific">Nocardioides humi</name>
    <dbReference type="NCBI Taxonomy" id="449461"/>
    <lineage>
        <taxon>Bacteria</taxon>
        <taxon>Bacillati</taxon>
        <taxon>Actinomycetota</taxon>
        <taxon>Actinomycetes</taxon>
        <taxon>Propionibacteriales</taxon>
        <taxon>Nocardioidaceae</taxon>
        <taxon>Nocardioides</taxon>
    </lineage>
</organism>
<accession>A0ABN2BG14</accession>
<feature type="region of interest" description="Disordered" evidence="1">
    <location>
        <begin position="24"/>
        <end position="49"/>
    </location>
</feature>
<gene>
    <name evidence="3" type="ORF">GCM10009788_48350</name>
</gene>
<evidence type="ECO:0000256" key="2">
    <source>
        <dbReference type="SAM" id="SignalP"/>
    </source>
</evidence>